<keyword evidence="2" id="KW-0812">Transmembrane</keyword>
<reference evidence="3" key="1">
    <citation type="submission" date="2020-02" db="EMBL/GenBank/DDBJ databases">
        <authorList>
            <person name="Palmer J.M."/>
        </authorList>
    </citation>
    <scope>NUCLEOTIDE SEQUENCE</scope>
    <source>
        <strain evidence="3">EPUS1.4</strain>
        <tissue evidence="3">Thallus</tissue>
    </source>
</reference>
<dbReference type="OrthoDB" id="5361176at2759"/>
<evidence type="ECO:0000256" key="1">
    <source>
        <dbReference type="SAM" id="MobiDB-lite"/>
    </source>
</evidence>
<gene>
    <name evidence="3" type="ORF">GJ744_002118</name>
</gene>
<keyword evidence="2" id="KW-1133">Transmembrane helix</keyword>
<evidence type="ECO:0000256" key="2">
    <source>
        <dbReference type="SAM" id="Phobius"/>
    </source>
</evidence>
<feature type="transmembrane region" description="Helical" evidence="2">
    <location>
        <begin position="518"/>
        <end position="538"/>
    </location>
</feature>
<feature type="region of interest" description="Disordered" evidence="1">
    <location>
        <begin position="771"/>
        <end position="869"/>
    </location>
</feature>
<dbReference type="Proteomes" id="UP000606974">
    <property type="component" value="Unassembled WGS sequence"/>
</dbReference>
<keyword evidence="2" id="KW-0472">Membrane</keyword>
<evidence type="ECO:0000313" key="4">
    <source>
        <dbReference type="Proteomes" id="UP000606974"/>
    </source>
</evidence>
<name>A0A8H7ACE1_9EURO</name>
<feature type="transmembrane region" description="Helical" evidence="2">
    <location>
        <begin position="544"/>
        <end position="566"/>
    </location>
</feature>
<proteinExistence type="predicted"/>
<dbReference type="Gene3D" id="1.20.58.340">
    <property type="entry name" value="Magnesium transport protein CorA, transmembrane region"/>
    <property type="match status" value="1"/>
</dbReference>
<dbReference type="EMBL" id="JAACFV010000134">
    <property type="protein sequence ID" value="KAF7504562.1"/>
    <property type="molecule type" value="Genomic_DNA"/>
</dbReference>
<organism evidence="3 4">
    <name type="scientific">Endocarpon pusillum</name>
    <dbReference type="NCBI Taxonomy" id="364733"/>
    <lineage>
        <taxon>Eukaryota</taxon>
        <taxon>Fungi</taxon>
        <taxon>Dikarya</taxon>
        <taxon>Ascomycota</taxon>
        <taxon>Pezizomycotina</taxon>
        <taxon>Eurotiomycetes</taxon>
        <taxon>Chaetothyriomycetidae</taxon>
        <taxon>Verrucariales</taxon>
        <taxon>Verrucariaceae</taxon>
        <taxon>Endocarpon</taxon>
    </lineage>
</organism>
<sequence length="869" mass="100092">MSEDKIEDALCTRLFAALYDSGFFAQRIVADGPEQMRSWSAVTYESLSILMGSLHEECRLLLPLNHFPEEQDSLRDPQRQTSLLITDLRTQNRRAIKTFSTVNQKNVFDTGFLPDWMYHYPAFIHKQELVINLQEELKQLSSFEGLKSAVDSCKSSKDFSNIRYRGIPFFPGVIDSGVKKLTRPENFFATHQISVESYYDGASFWDKLRKPRTPDQAKKRLIELSSQDKNSALMCWLSSPQQEKPLLLRFLRRHERLGSFFGERADLKGNLWETEFHLGFYRLLDDTANFSSQNRVREMPTLSHTQASRSIAQVGIGFRFIGDLRDRFWSCHFLSSETVGFKGLVRQYFESSETREELYEKQGQRKTLELVYVERALNEMVSSINEILDAFKTELAVPSKGQSFDNYSMLRFHLEAGDILRDVLGQLNFSVKVIEEWEKREDTRGLRSRWSLKDEDRYGEKLKDLTRKSKLKLQQLHLQQSQLGEQQRYAAQRHSDIVSYQQLQEARTSARFAEDVRLFTYVTIIFLPLSFSSSLFSMQATPTAATLAVMGPTTIIALALTILVLANMKLVDRKLSFWVDKANHNAREKMSTSKNSWASDWSKISSELSEAAQLRLTKLDNKQRLSAESKWWYFFFWLYYCLDIPRIHVLRGFRAWQNQNGLTLHLIVMVLIAAPACTLIFIVQVLILMVSDTLKLIWAMFCQLVQKMFSQPQIEQSQARDEKAMERRPKDRSNEKDKDSISRGTTASKISSVQSARRRISRTLYQWLKSPPRPIKDYRQKKYPPAGDQQGNEPKTMDPSDTDTNSESSNASSIHTTELPSDEEDEWTNPTGDGAATDVTTVKPHLNASKIPAEGATVNDSRTNVEDFV</sequence>
<accession>A0A8H7ACE1</accession>
<feature type="compositionally biased region" description="Basic and acidic residues" evidence="1">
    <location>
        <begin position="718"/>
        <end position="741"/>
    </location>
</feature>
<feature type="transmembrane region" description="Helical" evidence="2">
    <location>
        <begin position="662"/>
        <end position="690"/>
    </location>
</feature>
<dbReference type="AlphaFoldDB" id="A0A8H7ACE1"/>
<evidence type="ECO:0000313" key="3">
    <source>
        <dbReference type="EMBL" id="KAF7504562.1"/>
    </source>
</evidence>
<feature type="transmembrane region" description="Helical" evidence="2">
    <location>
        <begin position="631"/>
        <end position="650"/>
    </location>
</feature>
<feature type="compositionally biased region" description="Polar residues" evidence="1">
    <location>
        <begin position="802"/>
        <end position="819"/>
    </location>
</feature>
<feature type="compositionally biased region" description="Polar residues" evidence="1">
    <location>
        <begin position="742"/>
        <end position="755"/>
    </location>
</feature>
<protein>
    <submittedName>
        <fullName evidence="3">Uncharacterized protein</fullName>
    </submittedName>
</protein>
<feature type="region of interest" description="Disordered" evidence="1">
    <location>
        <begin position="715"/>
        <end position="757"/>
    </location>
</feature>
<keyword evidence="4" id="KW-1185">Reference proteome</keyword>
<comment type="caution">
    <text evidence="3">The sequence shown here is derived from an EMBL/GenBank/DDBJ whole genome shotgun (WGS) entry which is preliminary data.</text>
</comment>